<feature type="compositionally biased region" description="Low complexity" evidence="7">
    <location>
        <begin position="17"/>
        <end position="33"/>
    </location>
</feature>
<dbReference type="Gene3D" id="3.30.2160.10">
    <property type="entry name" value="Hect, E3 ligase catalytic domain"/>
    <property type="match status" value="2"/>
</dbReference>
<dbReference type="Gene3D" id="3.30.2410.10">
    <property type="entry name" value="Hect, E3 ligase catalytic domain"/>
    <property type="match status" value="1"/>
</dbReference>
<feature type="compositionally biased region" description="Low complexity" evidence="7">
    <location>
        <begin position="675"/>
        <end position="711"/>
    </location>
</feature>
<comment type="caution">
    <text evidence="6">Lacks conserved residue(s) required for the propagation of feature annotation.</text>
</comment>
<feature type="active site" description="Glycyl thioester intermediate" evidence="6">
    <location>
        <position position="1387"/>
    </location>
</feature>
<dbReference type="EC" id="2.3.2.26" evidence="3"/>
<feature type="domain" description="HECT" evidence="8">
    <location>
        <begin position="1220"/>
        <end position="1419"/>
    </location>
</feature>
<feature type="compositionally biased region" description="Low complexity" evidence="7">
    <location>
        <begin position="347"/>
        <end position="372"/>
    </location>
</feature>
<evidence type="ECO:0000256" key="2">
    <source>
        <dbReference type="ARBA" id="ARBA00004906"/>
    </source>
</evidence>
<evidence type="ECO:0000256" key="6">
    <source>
        <dbReference type="PROSITE-ProRule" id="PRU00104"/>
    </source>
</evidence>
<keyword evidence="5 6" id="KW-0833">Ubl conjugation pathway</keyword>
<dbReference type="GO" id="GO:0016567">
    <property type="term" value="P:protein ubiquitination"/>
    <property type="evidence" value="ECO:0007669"/>
    <property type="project" value="TreeGrafter"/>
</dbReference>
<feature type="compositionally biased region" description="Low complexity" evidence="7">
    <location>
        <begin position="269"/>
        <end position="279"/>
    </location>
</feature>
<evidence type="ECO:0000256" key="7">
    <source>
        <dbReference type="SAM" id="MobiDB-lite"/>
    </source>
</evidence>
<name>A0A0D2X260_CAPO3</name>
<feature type="region of interest" description="Disordered" evidence="7">
    <location>
        <begin position="640"/>
        <end position="738"/>
    </location>
</feature>
<comment type="pathway">
    <text evidence="2">Protein modification; protein ubiquitination.</text>
</comment>
<dbReference type="PROSITE" id="PS50237">
    <property type="entry name" value="HECT"/>
    <property type="match status" value="2"/>
</dbReference>
<accession>A0A0D2X260</accession>
<dbReference type="eggNOG" id="KOG1474">
    <property type="taxonomic scope" value="Eukaryota"/>
</dbReference>
<feature type="region of interest" description="Disordered" evidence="7">
    <location>
        <begin position="269"/>
        <end position="289"/>
    </location>
</feature>
<proteinExistence type="predicted"/>
<evidence type="ECO:0000313" key="9">
    <source>
        <dbReference type="EMBL" id="KJE91994.1"/>
    </source>
</evidence>
<dbReference type="GO" id="GO:0006511">
    <property type="term" value="P:ubiquitin-dependent protein catabolic process"/>
    <property type="evidence" value="ECO:0007669"/>
    <property type="project" value="TreeGrafter"/>
</dbReference>
<evidence type="ECO:0000256" key="5">
    <source>
        <dbReference type="ARBA" id="ARBA00022786"/>
    </source>
</evidence>
<dbReference type="Gene3D" id="3.90.1750.10">
    <property type="entry name" value="Hect, E3 ligase catalytic domains"/>
    <property type="match status" value="3"/>
</dbReference>
<dbReference type="GO" id="GO:0005737">
    <property type="term" value="C:cytoplasm"/>
    <property type="evidence" value="ECO:0007669"/>
    <property type="project" value="TreeGrafter"/>
</dbReference>
<organism evidence="9 10">
    <name type="scientific">Capsaspora owczarzaki (strain ATCC 30864)</name>
    <dbReference type="NCBI Taxonomy" id="595528"/>
    <lineage>
        <taxon>Eukaryota</taxon>
        <taxon>Filasterea</taxon>
        <taxon>Capsaspora</taxon>
    </lineage>
</organism>
<dbReference type="InParanoid" id="A0A0D2X260"/>
<sequence>MLFEAFIAAHLHLNKDASSAAGGSTGPSAAGSPKRPANDTDFSSANRSSGGLRQSVLLAATREPHLYGAMVPFKQRIAHFTPDARVRDLVRDLSTTFNDVLRRGGHFALGIFHDSPVDKHLTFRPFPRLSAFPLFFPELLTVDSKRLWIRAYKADLYAFHLRASNMNANGTTTAAAGGADAVRGGGRVRGLGLPGVPTPGGGAGVTTASASSSSTAATTAAAAAHTAAQAAGSTATATDPLTLVRALAGSSSSYSRALQQAMTIAATAASNTSSASSSADTEPRPGPHLTVRSATAAAVPAAATAASLLEPADDNADGLEAHDDLVRLQRMGRQVDFGGVSERAGASPHPFSQSLSQSLSPVPSQSQSQPMSIHPFAMGSPTPATPPAPVAPALNTNADGVVAAAASSSSSMSSSMTAAPFTTAAAASNMGQRTVLPAPRSSSPSAFRATLMEVRAAALASNEPPLRRGPGRGAWPRPWLSTAVASQALASTGPGTPIHSMPMLITSLPSPMIVGGGDTPGPPSPAAAAGPAGPNFIIPIDGVHTPSPPQPPRGAGATLHPSTFDPFAAAGDAASSTVAVAGTPAADNSVRADDGGGAAATPRISLLQTPNAPSFDVFSHVMSAFTRAWDSRVAAQLSSTAMNEHHSIPGSTAVARGPARTRNGDSMSAEVGTLSSSASSESASSNHSSDSNNNNNNASAAVPGQGHATNGHGNGPTGPTGPTVTASAVLVGPGTTSDGRETMHVQVLPGSNALASAAAAAVMQGLTHGTAVVVNGRDADVRGLAQLAAALRNQRGEPQEGPGRATPTPTAVAAMAVNVTPGNLARVVPPRAYLHIDRRRPLESAFRSLLMTDRWATLGLPGALHVEFIGESGAGPGVLREWCTVMTEAFLDPRQGLFVTYDKGLTYHLAPAFDGDDELMVDEVVPDPSLPVAASSTNITATPMDTTTSAATTTTATTAAAVPPPATLPTTTTAATTTTTTTTTTTSTTTAQDAPPSSAPEQQAAATDSSTSPPRPITKLDLCELAGRFLGLSILLGVSLPMRLTRPLLQLLLVADNTPRPWRISDLAYFDREFYESHLLYVLHNNVEGLDLNFTHTVELPAPRAESVPAVDSAARALAEAARHSHQPLLDDTVPKPDSAAADDAVVAMVMDGGDSASAVVDVPLSRGKRGLSTLLESDAQIEHPLDAILWKAAADAAAAAAPDSSSTANKRARTLVDVEIIPNGADLVVTAENKLEYIRHLAEFRVLNGVESRVRSLRNGFLFLLPLTQDPVLARLGLTATELDLLLSGEPTIDVNEWKACTGYSTTMTPSSPLVQWFWEVVETMSQAERAQLLLFWTGFSRLPTGGMGSLTQASEPFALMMNSRRLPFTITQAGSPDRLPSSSTCTLYLSLPPYESKEALRSKLMAAIQQCRGFAFR</sequence>
<feature type="region of interest" description="Disordered" evidence="7">
    <location>
        <begin position="188"/>
        <end position="209"/>
    </location>
</feature>
<dbReference type="SMART" id="SM00119">
    <property type="entry name" value="HECTc"/>
    <property type="match status" value="1"/>
</dbReference>
<dbReference type="OrthoDB" id="8068875at2759"/>
<dbReference type="Proteomes" id="UP000008743">
    <property type="component" value="Unassembled WGS sequence"/>
</dbReference>
<comment type="catalytic activity">
    <reaction evidence="1">
        <text>S-ubiquitinyl-[E2 ubiquitin-conjugating enzyme]-L-cysteine + [acceptor protein]-L-lysine = [E2 ubiquitin-conjugating enzyme]-L-cysteine + N(6)-ubiquitinyl-[acceptor protein]-L-lysine.</text>
        <dbReference type="EC" id="2.3.2.26"/>
    </reaction>
</comment>
<dbReference type="eggNOG" id="KOG0940">
    <property type="taxonomic scope" value="Eukaryota"/>
</dbReference>
<feature type="region of interest" description="Disordered" evidence="7">
    <location>
        <begin position="543"/>
        <end position="563"/>
    </location>
</feature>
<feature type="domain" description="HECT" evidence="8">
    <location>
        <begin position="860"/>
        <end position="911"/>
    </location>
</feature>
<evidence type="ECO:0000256" key="3">
    <source>
        <dbReference type="ARBA" id="ARBA00012485"/>
    </source>
</evidence>
<dbReference type="InterPro" id="IPR035983">
    <property type="entry name" value="Hect_E3_ubiquitin_ligase"/>
</dbReference>
<feature type="compositionally biased region" description="Polar residues" evidence="7">
    <location>
        <begin position="40"/>
        <end position="49"/>
    </location>
</feature>
<evidence type="ECO:0000259" key="8">
    <source>
        <dbReference type="PROSITE" id="PS50237"/>
    </source>
</evidence>
<evidence type="ECO:0000256" key="4">
    <source>
        <dbReference type="ARBA" id="ARBA00022679"/>
    </source>
</evidence>
<dbReference type="SUPFAM" id="SSF56204">
    <property type="entry name" value="Hect, E3 ligase catalytic domain"/>
    <property type="match status" value="1"/>
</dbReference>
<feature type="region of interest" description="Disordered" evidence="7">
    <location>
        <begin position="17"/>
        <end position="49"/>
    </location>
</feature>
<dbReference type="PANTHER" id="PTHR11254:SF440">
    <property type="entry name" value="E3 UBIQUITIN-PROTEIN LIGASE NEDD-4"/>
    <property type="match status" value="1"/>
</dbReference>
<protein>
    <recommendedName>
        <fullName evidence="3">HECT-type E3 ubiquitin transferase</fullName>
        <ecNumber evidence="3">2.3.2.26</ecNumber>
    </recommendedName>
</protein>
<keyword evidence="10" id="KW-1185">Reference proteome</keyword>
<feature type="region of interest" description="Disordered" evidence="7">
    <location>
        <begin position="956"/>
        <end position="1016"/>
    </location>
</feature>
<dbReference type="InterPro" id="IPR000569">
    <property type="entry name" value="HECT_dom"/>
</dbReference>
<keyword evidence="4" id="KW-0808">Transferase</keyword>
<feature type="compositionally biased region" description="Low complexity" evidence="7">
    <location>
        <begin position="968"/>
        <end position="1006"/>
    </location>
</feature>
<reference evidence="10" key="1">
    <citation type="submission" date="2011-02" db="EMBL/GenBank/DDBJ databases">
        <title>The Genome Sequence of Capsaspora owczarzaki ATCC 30864.</title>
        <authorList>
            <person name="Russ C."/>
            <person name="Cuomo C."/>
            <person name="Burger G."/>
            <person name="Gray M.W."/>
            <person name="Holland P.W.H."/>
            <person name="King N."/>
            <person name="Lang F.B.F."/>
            <person name="Roger A.J."/>
            <person name="Ruiz-Trillo I."/>
            <person name="Young S.K."/>
            <person name="Zeng Q."/>
            <person name="Gargeya S."/>
            <person name="Alvarado L."/>
            <person name="Berlin A."/>
            <person name="Chapman S.B."/>
            <person name="Chen Z."/>
            <person name="Freedman E."/>
            <person name="Gellesch M."/>
            <person name="Goldberg J."/>
            <person name="Griggs A."/>
            <person name="Gujja S."/>
            <person name="Heilman E."/>
            <person name="Heiman D."/>
            <person name="Howarth C."/>
            <person name="Mehta T."/>
            <person name="Neiman D."/>
            <person name="Pearson M."/>
            <person name="Roberts A."/>
            <person name="Saif S."/>
            <person name="Shea T."/>
            <person name="Shenoy N."/>
            <person name="Sisk P."/>
            <person name="Stolte C."/>
            <person name="Sykes S."/>
            <person name="White J."/>
            <person name="Yandava C."/>
            <person name="Haas B."/>
            <person name="Nusbaum C."/>
            <person name="Birren B."/>
        </authorList>
    </citation>
    <scope>NUCLEOTIDE SEQUENCE</scope>
    <source>
        <strain evidence="10">ATCC 30864</strain>
    </source>
</reference>
<dbReference type="Pfam" id="PF00632">
    <property type="entry name" value="HECT"/>
    <property type="match status" value="1"/>
</dbReference>
<dbReference type="EMBL" id="KE346363">
    <property type="protein sequence ID" value="KJE91994.1"/>
    <property type="molecule type" value="Genomic_DNA"/>
</dbReference>
<dbReference type="GO" id="GO:0061630">
    <property type="term" value="F:ubiquitin protein ligase activity"/>
    <property type="evidence" value="ECO:0007669"/>
    <property type="project" value="UniProtKB-EC"/>
</dbReference>
<evidence type="ECO:0000256" key="1">
    <source>
        <dbReference type="ARBA" id="ARBA00000885"/>
    </source>
</evidence>
<dbReference type="STRING" id="595528.A0A0D2X260"/>
<feature type="compositionally biased region" description="Gly residues" evidence="7">
    <location>
        <begin position="188"/>
        <end position="204"/>
    </location>
</feature>
<dbReference type="InterPro" id="IPR050409">
    <property type="entry name" value="E3_ubiq-protein_ligase"/>
</dbReference>
<evidence type="ECO:0000313" key="10">
    <source>
        <dbReference type="Proteomes" id="UP000008743"/>
    </source>
</evidence>
<dbReference type="PANTHER" id="PTHR11254">
    <property type="entry name" value="HECT DOMAIN UBIQUITIN-PROTEIN LIGASE"/>
    <property type="match status" value="1"/>
</dbReference>
<gene>
    <name evidence="9" type="ORF">CAOG_009623</name>
</gene>
<feature type="region of interest" description="Disordered" evidence="7">
    <location>
        <begin position="340"/>
        <end position="389"/>
    </location>
</feature>